<dbReference type="Gene3D" id="3.40.430.10">
    <property type="entry name" value="Dihydrofolate Reductase, subunit A"/>
    <property type="match status" value="1"/>
</dbReference>
<sequence>MDAGDAPGHERRSKEASDMPDVRSICAIGLRGQMGLNGVLPWEGDQRPEFTADVARFFDITRGHVLIAGAKTIGAIPDFARGDRTLFVIRSHMDPREVLAQFPDRIVYVGGGPVAWGVYAPFIRHWDINRLPYDGEADRWFDPQWLVAGGASVD</sequence>
<name>A0A9W6MU57_9HYPH</name>
<reference evidence="1" key="2">
    <citation type="submission" date="2023-01" db="EMBL/GenBank/DDBJ databases">
        <authorList>
            <person name="Sun Q."/>
            <person name="Evtushenko L."/>
        </authorList>
    </citation>
    <scope>NUCLEOTIDE SEQUENCE</scope>
    <source>
        <strain evidence="1">VKM B-2347</strain>
    </source>
</reference>
<dbReference type="AlphaFoldDB" id="A0A9W6MU57"/>
<comment type="caution">
    <text evidence="1">The sequence shown here is derived from an EMBL/GenBank/DDBJ whole genome shotgun (WGS) entry which is preliminary data.</text>
</comment>
<proteinExistence type="predicted"/>
<dbReference type="SUPFAM" id="SSF53597">
    <property type="entry name" value="Dihydrofolate reductase-like"/>
    <property type="match status" value="1"/>
</dbReference>
<accession>A0A9W6MU57</accession>
<evidence type="ECO:0008006" key="3">
    <source>
        <dbReference type="Google" id="ProtNLM"/>
    </source>
</evidence>
<dbReference type="EMBL" id="BSFI01000001">
    <property type="protein sequence ID" value="GLK66538.1"/>
    <property type="molecule type" value="Genomic_DNA"/>
</dbReference>
<protein>
    <recommendedName>
        <fullName evidence="3">Diacylglycerol kinase</fullName>
    </recommendedName>
</protein>
<dbReference type="Proteomes" id="UP001143372">
    <property type="component" value="Unassembled WGS sequence"/>
</dbReference>
<evidence type="ECO:0000313" key="1">
    <source>
        <dbReference type="EMBL" id="GLK66538.1"/>
    </source>
</evidence>
<keyword evidence="2" id="KW-1185">Reference proteome</keyword>
<dbReference type="InterPro" id="IPR024072">
    <property type="entry name" value="DHFR-like_dom_sf"/>
</dbReference>
<organism evidence="1 2">
    <name type="scientific">Hansschlegelia plantiphila</name>
    <dbReference type="NCBI Taxonomy" id="374655"/>
    <lineage>
        <taxon>Bacteria</taxon>
        <taxon>Pseudomonadati</taxon>
        <taxon>Pseudomonadota</taxon>
        <taxon>Alphaproteobacteria</taxon>
        <taxon>Hyphomicrobiales</taxon>
        <taxon>Methylopilaceae</taxon>
        <taxon>Hansschlegelia</taxon>
    </lineage>
</organism>
<reference evidence="1" key="1">
    <citation type="journal article" date="2014" name="Int. J. Syst. Evol. Microbiol.">
        <title>Complete genome sequence of Corynebacterium casei LMG S-19264T (=DSM 44701T), isolated from a smear-ripened cheese.</title>
        <authorList>
            <consortium name="US DOE Joint Genome Institute (JGI-PGF)"/>
            <person name="Walter F."/>
            <person name="Albersmeier A."/>
            <person name="Kalinowski J."/>
            <person name="Ruckert C."/>
        </authorList>
    </citation>
    <scope>NUCLEOTIDE SEQUENCE</scope>
    <source>
        <strain evidence="1">VKM B-2347</strain>
    </source>
</reference>
<evidence type="ECO:0000313" key="2">
    <source>
        <dbReference type="Proteomes" id="UP001143372"/>
    </source>
</evidence>
<gene>
    <name evidence="1" type="ORF">GCM10008179_01760</name>
</gene>